<evidence type="ECO:0008006" key="4">
    <source>
        <dbReference type="Google" id="ProtNLM"/>
    </source>
</evidence>
<keyword evidence="3" id="KW-1185">Reference proteome</keyword>
<dbReference type="PANTHER" id="PTHR45125:SF3">
    <property type="entry name" value="NO-APICAL-MERISTEM-ASSOCIATED CARBOXY-TERMINAL DOMAIN PROTEIN"/>
    <property type="match status" value="1"/>
</dbReference>
<evidence type="ECO:0000256" key="1">
    <source>
        <dbReference type="SAM" id="MobiDB-lite"/>
    </source>
</evidence>
<protein>
    <recommendedName>
        <fullName evidence="4">Glutathione S-transferase T3-like</fullName>
    </recommendedName>
</protein>
<gene>
    <name evidence="2" type="ORF">CIPAW_06G026600</name>
</gene>
<organism evidence="2 3">
    <name type="scientific">Carya illinoinensis</name>
    <name type="common">Pecan</name>
    <dbReference type="NCBI Taxonomy" id="32201"/>
    <lineage>
        <taxon>Eukaryota</taxon>
        <taxon>Viridiplantae</taxon>
        <taxon>Streptophyta</taxon>
        <taxon>Embryophyta</taxon>
        <taxon>Tracheophyta</taxon>
        <taxon>Spermatophyta</taxon>
        <taxon>Magnoliopsida</taxon>
        <taxon>eudicotyledons</taxon>
        <taxon>Gunneridae</taxon>
        <taxon>Pentapetalae</taxon>
        <taxon>rosids</taxon>
        <taxon>fabids</taxon>
        <taxon>Fagales</taxon>
        <taxon>Juglandaceae</taxon>
        <taxon>Carya</taxon>
    </lineage>
</organism>
<dbReference type="AlphaFoldDB" id="A0A8T1Q750"/>
<dbReference type="PANTHER" id="PTHR45125">
    <property type="entry name" value="F21J9.4-RELATED"/>
    <property type="match status" value="1"/>
</dbReference>
<sequence length="403" mass="46339">MISMEEDSEVGLLFCEDARREPHENLRLINGMSGSGSKAWRGDIKGLNRGGLKFFCDGQGFMSVEMDKMDAEIIFNDVFGRILHRWRTSNFSRTKLSPHSAFLVQLPRIICKGCLLQQTSSSPSCRCNLLIDWKVSVCSTIHADACDRTPTQHDNVVVQATPNDGEKRHFSKKVQRGAFFTVEEENLLVSTWLNISIDAIRGTDQKSTQMWERITIFYHEYKKSNIANRSEGSLMNRWFTIQKWTNKFCAYIAQVESLHPSGATEQDKIEKAKVLYKEIVGSNFTMEHCWYLLSHQPKWQQHISTVGKKRKSPEKVTNIVDVDQAEEDIEVLAERPPGKKAEKERERKRKSMEGNDGEIKTALAKMTEDRATTIEERRNATLKADLERSAIFELKKKKIMKRK</sequence>
<accession>A0A8T1Q750</accession>
<evidence type="ECO:0000313" key="3">
    <source>
        <dbReference type="Proteomes" id="UP000811609"/>
    </source>
</evidence>
<proteinExistence type="predicted"/>
<feature type="region of interest" description="Disordered" evidence="1">
    <location>
        <begin position="335"/>
        <end position="361"/>
    </location>
</feature>
<dbReference type="Proteomes" id="UP000811609">
    <property type="component" value="Chromosome 6"/>
</dbReference>
<dbReference type="EMBL" id="CM031814">
    <property type="protein sequence ID" value="KAG6650219.1"/>
    <property type="molecule type" value="Genomic_DNA"/>
</dbReference>
<name>A0A8T1Q750_CARIL</name>
<feature type="compositionally biased region" description="Basic and acidic residues" evidence="1">
    <location>
        <begin position="335"/>
        <end position="359"/>
    </location>
</feature>
<comment type="caution">
    <text evidence="2">The sequence shown here is derived from an EMBL/GenBank/DDBJ whole genome shotgun (WGS) entry which is preliminary data.</text>
</comment>
<reference evidence="2" key="1">
    <citation type="submission" date="2020-12" db="EMBL/GenBank/DDBJ databases">
        <title>WGS assembly of Carya illinoinensis cv. Pawnee.</title>
        <authorList>
            <person name="Platts A."/>
            <person name="Shu S."/>
            <person name="Wright S."/>
            <person name="Barry K."/>
            <person name="Edger P."/>
            <person name="Pires J.C."/>
            <person name="Schmutz J."/>
        </authorList>
    </citation>
    <scope>NUCLEOTIDE SEQUENCE</scope>
    <source>
        <tissue evidence="2">Leaf</tissue>
    </source>
</reference>
<evidence type="ECO:0000313" key="2">
    <source>
        <dbReference type="EMBL" id="KAG6650219.1"/>
    </source>
</evidence>